<dbReference type="Proteomes" id="UP000695022">
    <property type="component" value="Unplaced"/>
</dbReference>
<dbReference type="SUPFAM" id="SSF48403">
    <property type="entry name" value="Ankyrin repeat"/>
    <property type="match status" value="2"/>
</dbReference>
<feature type="repeat" description="ANK" evidence="3">
    <location>
        <begin position="153"/>
        <end position="185"/>
    </location>
</feature>
<accession>A0ABM1DNF8</accession>
<reference evidence="5" key="1">
    <citation type="submission" date="2025-08" db="UniProtKB">
        <authorList>
            <consortium name="RefSeq"/>
        </authorList>
    </citation>
    <scope>IDENTIFICATION</scope>
</reference>
<feature type="repeat" description="ANK" evidence="3">
    <location>
        <begin position="384"/>
        <end position="416"/>
    </location>
</feature>
<dbReference type="InterPro" id="IPR036770">
    <property type="entry name" value="Ankyrin_rpt-contain_sf"/>
</dbReference>
<feature type="repeat" description="ANK" evidence="3">
    <location>
        <begin position="318"/>
        <end position="350"/>
    </location>
</feature>
<feature type="repeat" description="ANK" evidence="3">
    <location>
        <begin position="219"/>
        <end position="251"/>
    </location>
</feature>
<evidence type="ECO:0000256" key="1">
    <source>
        <dbReference type="ARBA" id="ARBA00022737"/>
    </source>
</evidence>
<dbReference type="RefSeq" id="XP_014661479.1">
    <property type="nucleotide sequence ID" value="XM_014805993.1"/>
</dbReference>
<dbReference type="Pfam" id="PF13637">
    <property type="entry name" value="Ank_4"/>
    <property type="match status" value="1"/>
</dbReference>
<feature type="repeat" description="ANK" evidence="3">
    <location>
        <begin position="87"/>
        <end position="119"/>
    </location>
</feature>
<dbReference type="Gene3D" id="3.30.460.90">
    <property type="match status" value="1"/>
</dbReference>
<feature type="repeat" description="ANK" evidence="3">
    <location>
        <begin position="285"/>
        <end position="317"/>
    </location>
</feature>
<feature type="repeat" description="ANK" evidence="3">
    <location>
        <begin position="54"/>
        <end position="86"/>
    </location>
</feature>
<feature type="repeat" description="ANK" evidence="3">
    <location>
        <begin position="120"/>
        <end position="152"/>
    </location>
</feature>
<evidence type="ECO:0000313" key="4">
    <source>
        <dbReference type="Proteomes" id="UP000695022"/>
    </source>
</evidence>
<feature type="repeat" description="ANK" evidence="3">
    <location>
        <begin position="252"/>
        <end position="284"/>
    </location>
</feature>
<name>A0ABM1DNF8_PRICU</name>
<dbReference type="InterPro" id="IPR002110">
    <property type="entry name" value="Ankyrin_rpt"/>
</dbReference>
<dbReference type="Gene3D" id="1.25.40.20">
    <property type="entry name" value="Ankyrin repeat-containing domain"/>
    <property type="match status" value="6"/>
</dbReference>
<dbReference type="Pfam" id="PF00023">
    <property type="entry name" value="Ank"/>
    <property type="match status" value="2"/>
</dbReference>
<sequence>MENKQSADNGAENLNILTSRDAGDVIIEAALSGNTDTIKQALVCGANLEQESQRGATALLLAAWCGHVDVIKELLEARCGVEESNEDGMTALMLAAQRGHTDGVSLLVEAGANVEHCNDDGETALMFAAQCGHTDVVSLLVEAGANVEHCNGEGVTALMLAAWCGYDGVLEVLLHERANVERRDNHGDTALLCAAWDGQREAVERLLAADAMLEPSNNQGRTALLAAAMAGHADIVGILLKAGADLEHEDRDCMTSLLLAAWCGHAAIVEILLNAGANSTHRNQDGMTALRLAVRFGHADVIEALVAAGDNVEDVDQNGMTALMSAAWCGRLDVVATLLKAGARVQHTDKRGDTALFLAAWNGQRRVVGALLDAGADVMHINNDNDTAMMLAAFDGHPEVITTLLEKGTPLEHVNLWGRTALLAAAMGGHADTIRLLLDSGANMEHVDLLLHETALLLASWRGHKDCVETLLKAGANLEHINKKGMTAVHLAARCGHTKVIRVLLAAHPNLERRHLDEDTALVLSVRFGHIDVVTMLLDAGAGRQSADVTKSYDTAVGCALKVPLNDNYKQIAGLLLRYELCRLLPESSYCDVPHVNTHTATDVSNVKSFTDLLDCPGLGRIQHPVEGEAVRLAVEQLIKEVSDEMVIIDPVFSCSPRLVGSAANGTKAGLPDEFDFVFEMNKFENRVEIRKTSMPGVVTVYNAIERDYVFVQIKERFMKVFVRGVSNVLRRGFSLLRISNNSSLFHWNKVCTQLNLTYVGEGHYSYLPLSVDVTPVIRVLGTPADANDYPPTTQYYHVVPKPRRDLISCDISSHRYWSVCTALAESALIRGYSAIFRDAVIVAKALLNPHVHDYEGKIRGIANAEDLLKHPNVTDLRECNIEVTRLFIATRCKANSMIDSYLLKLAVIHVHSSMSREPPPSRVDVIVLELFKYIHKCFGTEGNDGEIEHPLIHGLNMLAEDKYKVVDYVPAVYLRRKYIAALLARLASGKLVSNSGLLHLSATDLWPRMKESVRRAQPDGVADIEHWFAEAWLTLCKQCE</sequence>
<dbReference type="GeneID" id="106804703"/>
<dbReference type="PROSITE" id="PS50088">
    <property type="entry name" value="ANK_REPEAT"/>
    <property type="match status" value="14"/>
</dbReference>
<keyword evidence="1" id="KW-0677">Repeat</keyword>
<evidence type="ECO:0000313" key="5">
    <source>
        <dbReference type="RefSeq" id="XP_014661479.1"/>
    </source>
</evidence>
<dbReference type="Pfam" id="PF12796">
    <property type="entry name" value="Ank_2"/>
    <property type="match status" value="4"/>
</dbReference>
<feature type="repeat" description="ANK" evidence="3">
    <location>
        <begin position="417"/>
        <end position="449"/>
    </location>
</feature>
<evidence type="ECO:0000256" key="3">
    <source>
        <dbReference type="PROSITE-ProRule" id="PRU00023"/>
    </source>
</evidence>
<feature type="repeat" description="ANK" evidence="3">
    <location>
        <begin position="351"/>
        <end position="383"/>
    </location>
</feature>
<evidence type="ECO:0000256" key="2">
    <source>
        <dbReference type="ARBA" id="ARBA00023043"/>
    </source>
</evidence>
<protein>
    <submittedName>
        <fullName evidence="5">Uncharacterized protein LOC106804703</fullName>
    </submittedName>
</protein>
<feature type="repeat" description="ANK" evidence="3">
    <location>
        <begin position="484"/>
        <end position="516"/>
    </location>
</feature>
<keyword evidence="4" id="KW-1185">Reference proteome</keyword>
<dbReference type="PROSITE" id="PS50297">
    <property type="entry name" value="ANK_REP_REGION"/>
    <property type="match status" value="10"/>
</dbReference>
<gene>
    <name evidence="5" type="primary">LOC106804703</name>
</gene>
<feature type="repeat" description="ANK" evidence="3">
    <location>
        <begin position="451"/>
        <end position="483"/>
    </location>
</feature>
<dbReference type="PANTHER" id="PTHR24171">
    <property type="entry name" value="ANKYRIN REPEAT DOMAIN-CONTAINING PROTEIN 39-RELATED"/>
    <property type="match status" value="1"/>
</dbReference>
<dbReference type="SMART" id="SM00248">
    <property type="entry name" value="ANK"/>
    <property type="match status" value="15"/>
</dbReference>
<proteinExistence type="predicted"/>
<organism evidence="4 5">
    <name type="scientific">Priapulus caudatus</name>
    <name type="common">Priapulid worm</name>
    <dbReference type="NCBI Taxonomy" id="37621"/>
    <lineage>
        <taxon>Eukaryota</taxon>
        <taxon>Metazoa</taxon>
        <taxon>Ecdysozoa</taxon>
        <taxon>Scalidophora</taxon>
        <taxon>Priapulida</taxon>
        <taxon>Priapulimorpha</taxon>
        <taxon>Priapulimorphida</taxon>
        <taxon>Priapulidae</taxon>
        <taxon>Priapulus</taxon>
    </lineage>
</organism>
<keyword evidence="2 3" id="KW-0040">ANK repeat</keyword>
<feature type="repeat" description="ANK" evidence="3">
    <location>
        <begin position="517"/>
        <end position="549"/>
    </location>
</feature>
<dbReference type="PANTHER" id="PTHR24171:SF9">
    <property type="entry name" value="ANKYRIN REPEAT DOMAIN-CONTAINING PROTEIN 39"/>
    <property type="match status" value="1"/>
</dbReference>